<dbReference type="Gene3D" id="1.10.260.40">
    <property type="entry name" value="lambda repressor-like DNA-binding domains"/>
    <property type="match status" value="1"/>
</dbReference>
<dbReference type="PROSITE" id="PS50943">
    <property type="entry name" value="HTH_CROC1"/>
    <property type="match status" value="1"/>
</dbReference>
<dbReference type="AlphaFoldDB" id="A0A931FF61"/>
<dbReference type="InterPro" id="IPR014710">
    <property type="entry name" value="RmlC-like_jellyroll"/>
</dbReference>
<evidence type="ECO:0000313" key="4">
    <source>
        <dbReference type="EMBL" id="MBF9069456.1"/>
    </source>
</evidence>
<dbReference type="CDD" id="cd02209">
    <property type="entry name" value="cupin_XRE_C"/>
    <property type="match status" value="1"/>
</dbReference>
<proteinExistence type="predicted"/>
<organism evidence="4 5">
    <name type="scientific">Streptacidiphilus fuscans</name>
    <dbReference type="NCBI Taxonomy" id="2789292"/>
    <lineage>
        <taxon>Bacteria</taxon>
        <taxon>Bacillati</taxon>
        <taxon>Actinomycetota</taxon>
        <taxon>Actinomycetes</taxon>
        <taxon>Kitasatosporales</taxon>
        <taxon>Streptomycetaceae</taxon>
        <taxon>Streptacidiphilus</taxon>
    </lineage>
</organism>
<sequence>MREAITGEAVTGEAVTGTGERAEPRLGGAVRRRRRTLDLTLAEVARRTGLSVPFLSQIENDRARPSMRSLQRIADGLETTAVDLLAVADAADRPVDIVLADADAGLSPDAGVRPLVRGRRPLHALEFTGDQQADREFLHLGDELMYVADGAAEVEAEGRIHHLRRGDTLYLSGGVRHRWRSLSPDTRVLVVAVSDHAAAGPPPGR</sequence>
<evidence type="ECO:0000256" key="2">
    <source>
        <dbReference type="SAM" id="MobiDB-lite"/>
    </source>
</evidence>
<dbReference type="SUPFAM" id="SSF51182">
    <property type="entry name" value="RmlC-like cupins"/>
    <property type="match status" value="1"/>
</dbReference>
<dbReference type="EMBL" id="JADPRT010000005">
    <property type="protein sequence ID" value="MBF9069456.1"/>
    <property type="molecule type" value="Genomic_DNA"/>
</dbReference>
<comment type="caution">
    <text evidence="4">The sequence shown here is derived from an EMBL/GenBank/DDBJ whole genome shotgun (WGS) entry which is preliminary data.</text>
</comment>
<protein>
    <submittedName>
        <fullName evidence="4">Helix-turn-helix domain-containing protein</fullName>
    </submittedName>
</protein>
<dbReference type="InterPro" id="IPR001387">
    <property type="entry name" value="Cro/C1-type_HTH"/>
</dbReference>
<dbReference type="GO" id="GO:0003700">
    <property type="term" value="F:DNA-binding transcription factor activity"/>
    <property type="evidence" value="ECO:0007669"/>
    <property type="project" value="TreeGrafter"/>
</dbReference>
<name>A0A931FF61_9ACTN</name>
<dbReference type="InterPro" id="IPR050807">
    <property type="entry name" value="TransReg_Diox_bact_type"/>
</dbReference>
<feature type="region of interest" description="Disordered" evidence="2">
    <location>
        <begin position="1"/>
        <end position="27"/>
    </location>
</feature>
<feature type="domain" description="HTH cro/C1-type" evidence="3">
    <location>
        <begin position="30"/>
        <end position="84"/>
    </location>
</feature>
<reference evidence="4" key="1">
    <citation type="submission" date="2020-11" db="EMBL/GenBank/DDBJ databases">
        <title>Isolation and identification of active actinomycetes.</title>
        <authorList>
            <person name="Yu B."/>
        </authorList>
    </citation>
    <scope>NUCLEOTIDE SEQUENCE</scope>
    <source>
        <strain evidence="4">NEAU-YB345</strain>
    </source>
</reference>
<accession>A0A931FF61</accession>
<evidence type="ECO:0000313" key="5">
    <source>
        <dbReference type="Proteomes" id="UP000657385"/>
    </source>
</evidence>
<evidence type="ECO:0000259" key="3">
    <source>
        <dbReference type="PROSITE" id="PS50943"/>
    </source>
</evidence>
<evidence type="ECO:0000256" key="1">
    <source>
        <dbReference type="ARBA" id="ARBA00023125"/>
    </source>
</evidence>
<keyword evidence="5" id="KW-1185">Reference proteome</keyword>
<dbReference type="CDD" id="cd00093">
    <property type="entry name" value="HTH_XRE"/>
    <property type="match status" value="1"/>
</dbReference>
<dbReference type="Pfam" id="PF01381">
    <property type="entry name" value="HTH_3"/>
    <property type="match status" value="1"/>
</dbReference>
<dbReference type="Gene3D" id="2.60.120.10">
    <property type="entry name" value="Jelly Rolls"/>
    <property type="match status" value="1"/>
</dbReference>
<dbReference type="Pfam" id="PF07883">
    <property type="entry name" value="Cupin_2"/>
    <property type="match status" value="1"/>
</dbReference>
<dbReference type="RefSeq" id="WP_196194583.1">
    <property type="nucleotide sequence ID" value="NZ_JADPRT010000005.1"/>
</dbReference>
<dbReference type="PANTHER" id="PTHR46797:SF1">
    <property type="entry name" value="METHYLPHOSPHONATE SYNTHASE"/>
    <property type="match status" value="1"/>
</dbReference>
<dbReference type="InterPro" id="IPR010982">
    <property type="entry name" value="Lambda_DNA-bd_dom_sf"/>
</dbReference>
<dbReference type="SUPFAM" id="SSF47413">
    <property type="entry name" value="lambda repressor-like DNA-binding domains"/>
    <property type="match status" value="1"/>
</dbReference>
<dbReference type="InterPro" id="IPR013096">
    <property type="entry name" value="Cupin_2"/>
</dbReference>
<gene>
    <name evidence="4" type="ORF">I2501_15640</name>
</gene>
<dbReference type="GO" id="GO:0003677">
    <property type="term" value="F:DNA binding"/>
    <property type="evidence" value="ECO:0007669"/>
    <property type="project" value="UniProtKB-KW"/>
</dbReference>
<dbReference type="PANTHER" id="PTHR46797">
    <property type="entry name" value="HTH-TYPE TRANSCRIPTIONAL REGULATOR"/>
    <property type="match status" value="1"/>
</dbReference>
<dbReference type="SMART" id="SM00530">
    <property type="entry name" value="HTH_XRE"/>
    <property type="match status" value="1"/>
</dbReference>
<keyword evidence="1" id="KW-0238">DNA-binding</keyword>
<dbReference type="GO" id="GO:0005829">
    <property type="term" value="C:cytosol"/>
    <property type="evidence" value="ECO:0007669"/>
    <property type="project" value="TreeGrafter"/>
</dbReference>
<dbReference type="InterPro" id="IPR011051">
    <property type="entry name" value="RmlC_Cupin_sf"/>
</dbReference>
<dbReference type="Proteomes" id="UP000657385">
    <property type="component" value="Unassembled WGS sequence"/>
</dbReference>